<name>A0A3N4LTM7_9PEZI</name>
<feature type="compositionally biased region" description="Polar residues" evidence="1">
    <location>
        <begin position="28"/>
        <end position="41"/>
    </location>
</feature>
<evidence type="ECO:0000256" key="1">
    <source>
        <dbReference type="SAM" id="MobiDB-lite"/>
    </source>
</evidence>
<dbReference type="OrthoDB" id="2103397at2759"/>
<gene>
    <name evidence="2" type="ORF">L211DRAFT_444186</name>
</gene>
<dbReference type="AlphaFoldDB" id="A0A3N4LTM7"/>
<feature type="compositionally biased region" description="Acidic residues" evidence="1">
    <location>
        <begin position="308"/>
        <end position="330"/>
    </location>
</feature>
<sequence length="330" mass="35633">MVRDSVMASNEACVRLMIDLIVLEATASSGTQPGTGNNTSALAKPLYPTDTGPPVSGAPHTNAHAHGPSSLHRPKGRSGNPPPGQQMTLSAEQYLTYTITLTPNSKIKFSGRADYILGYHIPRVGTHTSPPAASGFLVVVEAKHTDWMQGVCQCLAYMGIVFCTRRKASKTNCTVWGVVSTGDTWVFVRIDNAGKATRSALYDISLPGHLEIVVGFFRGVIKVTSHPIPTTSPTERFLKMFGDKMNRRRWDSGVLSAEVLSKREVLERGGYVIEMPRVEEIFKGIDSGGANEAEEGEGTVELGSCGEEAGEGGDEDGNETEDEDEDDWEE</sequence>
<dbReference type="EMBL" id="ML121560">
    <property type="protein sequence ID" value="RPB21365.1"/>
    <property type="molecule type" value="Genomic_DNA"/>
</dbReference>
<protein>
    <submittedName>
        <fullName evidence="2">Uncharacterized protein</fullName>
    </submittedName>
</protein>
<evidence type="ECO:0000313" key="3">
    <source>
        <dbReference type="Proteomes" id="UP000267821"/>
    </source>
</evidence>
<reference evidence="2 3" key="1">
    <citation type="journal article" date="2018" name="Nat. Ecol. Evol.">
        <title>Pezizomycetes genomes reveal the molecular basis of ectomycorrhizal truffle lifestyle.</title>
        <authorList>
            <person name="Murat C."/>
            <person name="Payen T."/>
            <person name="Noel B."/>
            <person name="Kuo A."/>
            <person name="Morin E."/>
            <person name="Chen J."/>
            <person name="Kohler A."/>
            <person name="Krizsan K."/>
            <person name="Balestrini R."/>
            <person name="Da Silva C."/>
            <person name="Montanini B."/>
            <person name="Hainaut M."/>
            <person name="Levati E."/>
            <person name="Barry K.W."/>
            <person name="Belfiori B."/>
            <person name="Cichocki N."/>
            <person name="Clum A."/>
            <person name="Dockter R.B."/>
            <person name="Fauchery L."/>
            <person name="Guy J."/>
            <person name="Iotti M."/>
            <person name="Le Tacon F."/>
            <person name="Lindquist E.A."/>
            <person name="Lipzen A."/>
            <person name="Malagnac F."/>
            <person name="Mello A."/>
            <person name="Molinier V."/>
            <person name="Miyauchi S."/>
            <person name="Poulain J."/>
            <person name="Riccioni C."/>
            <person name="Rubini A."/>
            <person name="Sitrit Y."/>
            <person name="Splivallo R."/>
            <person name="Traeger S."/>
            <person name="Wang M."/>
            <person name="Zifcakova L."/>
            <person name="Wipf D."/>
            <person name="Zambonelli A."/>
            <person name="Paolocci F."/>
            <person name="Nowrousian M."/>
            <person name="Ottonello S."/>
            <person name="Baldrian P."/>
            <person name="Spatafora J.W."/>
            <person name="Henrissat B."/>
            <person name="Nagy L.G."/>
            <person name="Aury J.M."/>
            <person name="Wincker P."/>
            <person name="Grigoriev I.V."/>
            <person name="Bonfante P."/>
            <person name="Martin F.M."/>
        </authorList>
    </citation>
    <scope>NUCLEOTIDE SEQUENCE [LARGE SCALE GENOMIC DNA]</scope>
    <source>
        <strain evidence="2 3">ATCC MYA-4762</strain>
    </source>
</reference>
<dbReference type="InParanoid" id="A0A3N4LTM7"/>
<dbReference type="Proteomes" id="UP000267821">
    <property type="component" value="Unassembled WGS sequence"/>
</dbReference>
<feature type="region of interest" description="Disordered" evidence="1">
    <location>
        <begin position="287"/>
        <end position="330"/>
    </location>
</feature>
<feature type="region of interest" description="Disordered" evidence="1">
    <location>
        <begin position="28"/>
        <end position="87"/>
    </location>
</feature>
<proteinExistence type="predicted"/>
<organism evidence="2 3">
    <name type="scientific">Terfezia boudieri ATCC MYA-4762</name>
    <dbReference type="NCBI Taxonomy" id="1051890"/>
    <lineage>
        <taxon>Eukaryota</taxon>
        <taxon>Fungi</taxon>
        <taxon>Dikarya</taxon>
        <taxon>Ascomycota</taxon>
        <taxon>Pezizomycotina</taxon>
        <taxon>Pezizomycetes</taxon>
        <taxon>Pezizales</taxon>
        <taxon>Pezizaceae</taxon>
        <taxon>Terfezia</taxon>
    </lineage>
</organism>
<keyword evidence="3" id="KW-1185">Reference proteome</keyword>
<accession>A0A3N4LTM7</accession>
<dbReference type="STRING" id="1051890.A0A3N4LTM7"/>
<evidence type="ECO:0000313" key="2">
    <source>
        <dbReference type="EMBL" id="RPB21365.1"/>
    </source>
</evidence>